<dbReference type="SUPFAM" id="SSF57701">
    <property type="entry name" value="Zn2/Cys6 DNA-binding domain"/>
    <property type="match status" value="1"/>
</dbReference>
<feature type="compositionally biased region" description="Basic and acidic residues" evidence="1">
    <location>
        <begin position="109"/>
        <end position="118"/>
    </location>
</feature>
<feature type="region of interest" description="Disordered" evidence="1">
    <location>
        <begin position="104"/>
        <end position="123"/>
    </location>
</feature>
<dbReference type="CDD" id="cd00067">
    <property type="entry name" value="GAL4"/>
    <property type="match status" value="1"/>
</dbReference>
<dbReference type="PROSITE" id="PS00463">
    <property type="entry name" value="ZN2_CY6_FUNGAL_1"/>
    <property type="match status" value="1"/>
</dbReference>
<comment type="caution">
    <text evidence="3">The sequence shown here is derived from an EMBL/GenBank/DDBJ whole genome shotgun (WGS) entry which is preliminary data.</text>
</comment>
<dbReference type="AlphaFoldDB" id="A0A9N9JLX7"/>
<evidence type="ECO:0000313" key="4">
    <source>
        <dbReference type="Proteomes" id="UP000789759"/>
    </source>
</evidence>
<feature type="domain" description="Zn(2)-C6 fungal-type" evidence="2">
    <location>
        <begin position="56"/>
        <end position="87"/>
    </location>
</feature>
<proteinExistence type="predicted"/>
<reference evidence="3" key="1">
    <citation type="submission" date="2021-06" db="EMBL/GenBank/DDBJ databases">
        <authorList>
            <person name="Kallberg Y."/>
            <person name="Tangrot J."/>
            <person name="Rosling A."/>
        </authorList>
    </citation>
    <scope>NUCLEOTIDE SEQUENCE</scope>
    <source>
        <strain evidence="3">FL966</strain>
    </source>
</reference>
<sequence length="294" mass="33923">KQECEHLSDCRRKVRKDPDTQVVHRYHKQSVDLSIMINMRQAINTLCNIMCATCRSCTWCKERKIKCQKDNGPTCEACIKKGQECVTPESIKKRGPKPRLLVATARSNEPSKKQKNEHPQSLTRLNENSLDSQYCKKSSSRNDSLLQKRLIEDVMINGDKGGDYERELSQTTQNKDVSYDCSECKNNFKNSRLKLNKFLFLLIARNTSTVFPQLSESIMINGPKLYVTTFIAMSQNDFKQIPKNHSAFFPNQKQTSQASEVVQNDLLKDGEKEHDDIVQYWNNSWAEYLKEIGL</sequence>
<evidence type="ECO:0000313" key="3">
    <source>
        <dbReference type="EMBL" id="CAG8788233.1"/>
    </source>
</evidence>
<protein>
    <submittedName>
        <fullName evidence="3">819_t:CDS:1</fullName>
    </submittedName>
</protein>
<evidence type="ECO:0000259" key="2">
    <source>
        <dbReference type="PROSITE" id="PS50048"/>
    </source>
</evidence>
<gene>
    <name evidence="3" type="ORF">CPELLU_LOCUS16836</name>
</gene>
<dbReference type="InterPro" id="IPR001138">
    <property type="entry name" value="Zn2Cys6_DnaBD"/>
</dbReference>
<dbReference type="PROSITE" id="PS50048">
    <property type="entry name" value="ZN2_CY6_FUNGAL_2"/>
    <property type="match status" value="1"/>
</dbReference>
<keyword evidence="4" id="KW-1185">Reference proteome</keyword>
<dbReference type="Proteomes" id="UP000789759">
    <property type="component" value="Unassembled WGS sequence"/>
</dbReference>
<dbReference type="GO" id="GO:0008270">
    <property type="term" value="F:zinc ion binding"/>
    <property type="evidence" value="ECO:0007669"/>
    <property type="project" value="InterPro"/>
</dbReference>
<dbReference type="OrthoDB" id="4161332at2759"/>
<dbReference type="GO" id="GO:0000981">
    <property type="term" value="F:DNA-binding transcription factor activity, RNA polymerase II-specific"/>
    <property type="evidence" value="ECO:0007669"/>
    <property type="project" value="InterPro"/>
</dbReference>
<dbReference type="InterPro" id="IPR036864">
    <property type="entry name" value="Zn2-C6_fun-type_DNA-bd_sf"/>
</dbReference>
<feature type="non-terminal residue" evidence="3">
    <location>
        <position position="294"/>
    </location>
</feature>
<dbReference type="Pfam" id="PF00172">
    <property type="entry name" value="Zn_clus"/>
    <property type="match status" value="1"/>
</dbReference>
<name>A0A9N9JLX7_9GLOM</name>
<organism evidence="3 4">
    <name type="scientific">Cetraspora pellucida</name>
    <dbReference type="NCBI Taxonomy" id="1433469"/>
    <lineage>
        <taxon>Eukaryota</taxon>
        <taxon>Fungi</taxon>
        <taxon>Fungi incertae sedis</taxon>
        <taxon>Mucoromycota</taxon>
        <taxon>Glomeromycotina</taxon>
        <taxon>Glomeromycetes</taxon>
        <taxon>Diversisporales</taxon>
        <taxon>Gigasporaceae</taxon>
        <taxon>Cetraspora</taxon>
    </lineage>
</organism>
<dbReference type="EMBL" id="CAJVQA010026157">
    <property type="protein sequence ID" value="CAG8788233.1"/>
    <property type="molecule type" value="Genomic_DNA"/>
</dbReference>
<accession>A0A9N9JLX7</accession>
<evidence type="ECO:0000256" key="1">
    <source>
        <dbReference type="SAM" id="MobiDB-lite"/>
    </source>
</evidence>
<dbReference type="Gene3D" id="4.10.240.10">
    <property type="entry name" value="Zn(2)-C6 fungal-type DNA-binding domain"/>
    <property type="match status" value="1"/>
</dbReference>